<dbReference type="GO" id="GO:0010833">
    <property type="term" value="P:telomere maintenance via telomere lengthening"/>
    <property type="evidence" value="ECO:0007669"/>
    <property type="project" value="TreeGrafter"/>
</dbReference>
<protein>
    <recommendedName>
        <fullName evidence="4">CST complex subunit CTC1</fullName>
    </recommendedName>
</protein>
<comment type="similarity">
    <text evidence="3">Belongs to the CTC1 family.</text>
</comment>
<dbReference type="PANTHER" id="PTHR14865:SF2">
    <property type="entry name" value="CST COMPLEX SUBUNIT CTC1"/>
    <property type="match status" value="1"/>
</dbReference>
<dbReference type="EMBL" id="JAGTTL010000004">
    <property type="protein sequence ID" value="KAK6322958.1"/>
    <property type="molecule type" value="Genomic_DNA"/>
</dbReference>
<evidence type="ECO:0000256" key="8">
    <source>
        <dbReference type="ARBA" id="ARBA00023242"/>
    </source>
</evidence>
<gene>
    <name evidence="9" type="ORF">J4Q44_G00052970</name>
</gene>
<accession>A0AAN8M8C8</accession>
<dbReference type="Proteomes" id="UP001356427">
    <property type="component" value="Unassembled WGS sequence"/>
</dbReference>
<dbReference type="GO" id="GO:0042162">
    <property type="term" value="F:telomeric DNA binding"/>
    <property type="evidence" value="ECO:0007669"/>
    <property type="project" value="TreeGrafter"/>
</dbReference>
<dbReference type="Pfam" id="PF15489">
    <property type="entry name" value="CTC1"/>
    <property type="match status" value="1"/>
</dbReference>
<proteinExistence type="inferred from homology"/>
<dbReference type="GO" id="GO:0045740">
    <property type="term" value="P:positive regulation of DNA replication"/>
    <property type="evidence" value="ECO:0007669"/>
    <property type="project" value="TreeGrafter"/>
</dbReference>
<evidence type="ECO:0000256" key="3">
    <source>
        <dbReference type="ARBA" id="ARBA00006332"/>
    </source>
</evidence>
<keyword evidence="8" id="KW-0539">Nucleus</keyword>
<evidence type="ECO:0000256" key="6">
    <source>
        <dbReference type="ARBA" id="ARBA00022895"/>
    </source>
</evidence>
<keyword evidence="5" id="KW-0158">Chromosome</keyword>
<evidence type="ECO:0000256" key="7">
    <source>
        <dbReference type="ARBA" id="ARBA00023125"/>
    </source>
</evidence>
<organism evidence="9 10">
    <name type="scientific">Coregonus suidteri</name>
    <dbReference type="NCBI Taxonomy" id="861788"/>
    <lineage>
        <taxon>Eukaryota</taxon>
        <taxon>Metazoa</taxon>
        <taxon>Chordata</taxon>
        <taxon>Craniata</taxon>
        <taxon>Vertebrata</taxon>
        <taxon>Euteleostomi</taxon>
        <taxon>Actinopterygii</taxon>
        <taxon>Neopterygii</taxon>
        <taxon>Teleostei</taxon>
        <taxon>Protacanthopterygii</taxon>
        <taxon>Salmoniformes</taxon>
        <taxon>Salmonidae</taxon>
        <taxon>Coregoninae</taxon>
        <taxon>Coregonus</taxon>
    </lineage>
</organism>
<dbReference type="InterPro" id="IPR042617">
    <property type="entry name" value="CTC1-like"/>
</dbReference>
<dbReference type="GO" id="GO:0003697">
    <property type="term" value="F:single-stranded DNA binding"/>
    <property type="evidence" value="ECO:0007669"/>
    <property type="project" value="InterPro"/>
</dbReference>
<comment type="subcellular location">
    <subcellularLocation>
        <location evidence="2">Chromosome</location>
        <location evidence="2">Telomere</location>
    </subcellularLocation>
    <subcellularLocation>
        <location evidence="1">Nucleus</location>
    </subcellularLocation>
</comment>
<sequence>MPGGGGASLPGDRPCVSVAMCVEGKEGVAWRNEGNACEGEEAGLSLCFSVRADLIGQIQRWGRDPRKQSITGEERQTDRPTTVELLFVRSSVRWFPLIQAGSFYRLIVPNTQDPSVLIGCRVAGRSGVELHTNPSLLVRSDWRIHTLTHPLLTTPYSQVVPQKVMSVTEVLDCSSGVDLVSFHGVISQRINLQRGTATHTPTHREVEAGLTVRLTVCVETRGRSLQVYVDLSRTPYPPGLVPGNTVLFTSFQRKLSRVGGVYCRSVPLSCLTVTALGTTDTQSCDSPPPMVLLGVWSLAGAEQCMVGQVRGHVVCVLYLQLQWTCSLCGSIYKQERCTRSQPPCNSTSAVFQAEAKAAVEDGSGEAHIWFSYPVISGLLGLAMPQWEGLQRSLRVRGHLRVYTRGRSLVSDVNPGDPLLQYLSCVCSSSTVCRPLTLTCTLQTRSHTPAAHRQDSAQLKRFTRGDREFVTRMPPPLQLTCTHILEER</sequence>
<dbReference type="PANTHER" id="PTHR14865">
    <property type="entry name" value="CST COMPLEX SUBUNIT CTC1"/>
    <property type="match status" value="1"/>
</dbReference>
<dbReference type="InterPro" id="IPR029156">
    <property type="entry name" value="CTC1"/>
</dbReference>
<evidence type="ECO:0000256" key="2">
    <source>
        <dbReference type="ARBA" id="ARBA00004574"/>
    </source>
</evidence>
<evidence type="ECO:0000256" key="5">
    <source>
        <dbReference type="ARBA" id="ARBA00022454"/>
    </source>
</evidence>
<evidence type="ECO:0000256" key="1">
    <source>
        <dbReference type="ARBA" id="ARBA00004123"/>
    </source>
</evidence>
<keyword evidence="6" id="KW-0779">Telomere</keyword>
<keyword evidence="10" id="KW-1185">Reference proteome</keyword>
<keyword evidence="7" id="KW-0238">DNA-binding</keyword>
<dbReference type="AlphaFoldDB" id="A0AAN8M8C8"/>
<name>A0AAN8M8C8_9TELE</name>
<comment type="caution">
    <text evidence="9">The sequence shown here is derived from an EMBL/GenBank/DDBJ whole genome shotgun (WGS) entry which is preliminary data.</text>
</comment>
<evidence type="ECO:0000313" key="10">
    <source>
        <dbReference type="Proteomes" id="UP001356427"/>
    </source>
</evidence>
<reference evidence="9 10" key="1">
    <citation type="submission" date="2021-04" db="EMBL/GenBank/DDBJ databases">
        <authorList>
            <person name="De Guttry C."/>
            <person name="Zahm M."/>
            <person name="Klopp C."/>
            <person name="Cabau C."/>
            <person name="Louis A."/>
            <person name="Berthelot C."/>
            <person name="Parey E."/>
            <person name="Roest Crollius H."/>
            <person name="Montfort J."/>
            <person name="Robinson-Rechavi M."/>
            <person name="Bucao C."/>
            <person name="Bouchez O."/>
            <person name="Gislard M."/>
            <person name="Lluch J."/>
            <person name="Milhes M."/>
            <person name="Lampietro C."/>
            <person name="Lopez Roques C."/>
            <person name="Donnadieu C."/>
            <person name="Braasch I."/>
            <person name="Desvignes T."/>
            <person name="Postlethwait J."/>
            <person name="Bobe J."/>
            <person name="Wedekind C."/>
            <person name="Guiguen Y."/>
        </authorList>
    </citation>
    <scope>NUCLEOTIDE SEQUENCE [LARGE SCALE GENOMIC DNA]</scope>
    <source>
        <strain evidence="9">Cs_M1</strain>
        <tissue evidence="9">Blood</tissue>
    </source>
</reference>
<evidence type="ECO:0000256" key="4">
    <source>
        <dbReference type="ARBA" id="ARBA00016175"/>
    </source>
</evidence>
<evidence type="ECO:0000313" key="9">
    <source>
        <dbReference type="EMBL" id="KAK6322958.1"/>
    </source>
</evidence>
<dbReference type="GO" id="GO:1990879">
    <property type="term" value="C:CST complex"/>
    <property type="evidence" value="ECO:0007669"/>
    <property type="project" value="TreeGrafter"/>
</dbReference>